<dbReference type="PROSITE" id="PS00520">
    <property type="entry name" value="INTERLEUKIN_10"/>
    <property type="match status" value="1"/>
</dbReference>
<sequence>AIQQDPTKPFVQQQQEHQHFCGPAILFIPARILQHLIQQNDFSDRPPVRPGARVFLQLCFVLSYVQQPLLPFRGGLPRQAQEAQTGLFTDQRFLREYKHVLCRHFCSITSLPHSGDAALSHFCLSVFVGARVSHGALTIFFSFALFLQEANDDLDSALLDQSVEDSFKSPFACYAMNSLLEFYLDTVLPTAMAGVTEEIKDLKPHVESIQEIFNTLKRDVTQCRKYFSCKKQFDINNLNSTYTQMESRGLYKAMGELDILFNYFETYLASKRHRQ</sequence>
<dbReference type="SMART" id="SM00188">
    <property type="entry name" value="IL10"/>
    <property type="match status" value="1"/>
</dbReference>
<comment type="subcellular location">
    <subcellularLocation>
        <location evidence="1 9">Secreted</location>
    </subcellularLocation>
</comment>
<comment type="subunit">
    <text evidence="3">Homodimer. Interacts with IL10RA and IL10RB.</text>
</comment>
<dbReference type="PANTHER" id="PTHR48482:SF5">
    <property type="entry name" value="INTERLEUKIN-10"/>
    <property type="match status" value="1"/>
</dbReference>
<keyword evidence="8" id="KW-0325">Glycoprotein</keyword>
<dbReference type="Proteomes" id="UP000005207">
    <property type="component" value="Linkage group LG5"/>
</dbReference>
<evidence type="ECO:0000256" key="2">
    <source>
        <dbReference type="ARBA" id="ARBA00008813"/>
    </source>
</evidence>
<dbReference type="InterPro" id="IPR000098">
    <property type="entry name" value="IL-10"/>
</dbReference>
<dbReference type="GO" id="GO:0006955">
    <property type="term" value="P:immune response"/>
    <property type="evidence" value="ECO:0007669"/>
    <property type="project" value="InterPro"/>
</dbReference>
<reference evidence="11" key="1">
    <citation type="submission" date="2012-01" db="EMBL/GenBank/DDBJ databases">
        <title>The Genome Sequence of Oreochromis niloticus (Nile Tilapia).</title>
        <authorList>
            <consortium name="Broad Institute Genome Assembly Team"/>
            <consortium name="Broad Institute Sequencing Platform"/>
            <person name="Di Palma F."/>
            <person name="Johnson J."/>
            <person name="Lander E.S."/>
            <person name="Lindblad-Toh K."/>
        </authorList>
    </citation>
    <scope>NUCLEOTIDE SEQUENCE [LARGE SCALE GENOMIC DNA]</scope>
</reference>
<gene>
    <name evidence="10" type="primary">il10</name>
</gene>
<evidence type="ECO:0000256" key="1">
    <source>
        <dbReference type="ARBA" id="ARBA00004613"/>
    </source>
</evidence>
<dbReference type="Pfam" id="PF00726">
    <property type="entry name" value="IL10"/>
    <property type="match status" value="1"/>
</dbReference>
<dbReference type="AlphaFoldDB" id="A0A669BWE5"/>
<proteinExistence type="inferred from homology"/>
<dbReference type="PRINTS" id="PR01294">
    <property type="entry name" value="INTRLEUKIN10"/>
</dbReference>
<organism evidence="10 11">
    <name type="scientific">Oreochromis niloticus</name>
    <name type="common">Nile tilapia</name>
    <name type="synonym">Tilapia nilotica</name>
    <dbReference type="NCBI Taxonomy" id="8128"/>
    <lineage>
        <taxon>Eukaryota</taxon>
        <taxon>Metazoa</taxon>
        <taxon>Chordata</taxon>
        <taxon>Craniata</taxon>
        <taxon>Vertebrata</taxon>
        <taxon>Euteleostomi</taxon>
        <taxon>Actinopterygii</taxon>
        <taxon>Neopterygii</taxon>
        <taxon>Teleostei</taxon>
        <taxon>Neoteleostei</taxon>
        <taxon>Acanthomorphata</taxon>
        <taxon>Ovalentaria</taxon>
        <taxon>Cichlomorphae</taxon>
        <taxon>Cichliformes</taxon>
        <taxon>Cichlidae</taxon>
        <taxon>African cichlids</taxon>
        <taxon>Pseudocrenilabrinae</taxon>
        <taxon>Oreochromini</taxon>
        <taxon>Oreochromis</taxon>
    </lineage>
</organism>
<accession>A0A669BWE5</accession>
<dbReference type="Gene3D" id="1.20.1250.10">
    <property type="match status" value="1"/>
</dbReference>
<dbReference type="PANTHER" id="PTHR48482">
    <property type="entry name" value="INTERLEUKIN-19-RELATED"/>
    <property type="match status" value="1"/>
</dbReference>
<dbReference type="GO" id="GO:0005125">
    <property type="term" value="F:cytokine activity"/>
    <property type="evidence" value="ECO:0007669"/>
    <property type="project" value="UniProtKB-UniRule"/>
</dbReference>
<reference evidence="10" key="3">
    <citation type="submission" date="2025-09" db="UniProtKB">
        <authorList>
            <consortium name="Ensembl"/>
        </authorList>
    </citation>
    <scope>IDENTIFICATION</scope>
</reference>
<dbReference type="InterPro" id="IPR020443">
    <property type="entry name" value="IL-10/19/20/24/26"/>
</dbReference>
<keyword evidence="6" id="KW-0732">Signal</keyword>
<dbReference type="SUPFAM" id="SSF47266">
    <property type="entry name" value="4-helical cytokines"/>
    <property type="match status" value="1"/>
</dbReference>
<name>A0A669BWE5_ORENI</name>
<evidence type="ECO:0000313" key="11">
    <source>
        <dbReference type="Proteomes" id="UP000005207"/>
    </source>
</evidence>
<evidence type="ECO:0000256" key="8">
    <source>
        <dbReference type="ARBA" id="ARBA00023180"/>
    </source>
</evidence>
<dbReference type="GO" id="GO:0001817">
    <property type="term" value="P:regulation of cytokine production"/>
    <property type="evidence" value="ECO:0007669"/>
    <property type="project" value="UniProtKB-ARBA"/>
</dbReference>
<dbReference type="GO" id="GO:0005615">
    <property type="term" value="C:extracellular space"/>
    <property type="evidence" value="ECO:0007669"/>
    <property type="project" value="UniProtKB-UniRule"/>
</dbReference>
<dbReference type="InterPro" id="IPR009079">
    <property type="entry name" value="4_helix_cytokine-like_core"/>
</dbReference>
<protein>
    <recommendedName>
        <fullName evidence="9">Interleukin family protein</fullName>
    </recommendedName>
</protein>
<comment type="function">
    <text evidence="9">Immune regulatory cytokine.</text>
</comment>
<evidence type="ECO:0000256" key="3">
    <source>
        <dbReference type="ARBA" id="ARBA00011144"/>
    </source>
</evidence>
<evidence type="ECO:0000313" key="10">
    <source>
        <dbReference type="Ensembl" id="ENSONIP00000038761.1"/>
    </source>
</evidence>
<evidence type="ECO:0000256" key="6">
    <source>
        <dbReference type="ARBA" id="ARBA00022729"/>
    </source>
</evidence>
<reference evidence="10" key="2">
    <citation type="submission" date="2025-08" db="UniProtKB">
        <authorList>
            <consortium name="Ensembl"/>
        </authorList>
    </citation>
    <scope>IDENTIFICATION</scope>
</reference>
<evidence type="ECO:0000256" key="7">
    <source>
        <dbReference type="ARBA" id="ARBA00023157"/>
    </source>
</evidence>
<keyword evidence="4 9" id="KW-0202">Cytokine</keyword>
<keyword evidence="7" id="KW-1015">Disulfide bond</keyword>
<keyword evidence="5 9" id="KW-0964">Secreted</keyword>
<evidence type="ECO:0000256" key="4">
    <source>
        <dbReference type="ARBA" id="ARBA00022514"/>
    </source>
</evidence>
<dbReference type="InterPro" id="IPR020423">
    <property type="entry name" value="IL-10_CS"/>
</dbReference>
<comment type="similarity">
    <text evidence="2 9">Belongs to the IL-10 family.</text>
</comment>
<dbReference type="InParanoid" id="A0A669BWE5"/>
<evidence type="ECO:0000256" key="5">
    <source>
        <dbReference type="ARBA" id="ARBA00022525"/>
    </source>
</evidence>
<evidence type="ECO:0000256" key="9">
    <source>
        <dbReference type="RuleBase" id="RU368043"/>
    </source>
</evidence>
<dbReference type="Ensembl" id="ENSONIT00000070177.1">
    <property type="protein sequence ID" value="ENSONIP00000038761.1"/>
    <property type="gene ID" value="ENSONIG00000019290.2"/>
</dbReference>
<dbReference type="GeneTree" id="ENSGT00950000183124"/>
<keyword evidence="11" id="KW-1185">Reference proteome</keyword>